<dbReference type="GO" id="GO:0000155">
    <property type="term" value="F:phosphorelay sensor kinase activity"/>
    <property type="evidence" value="ECO:0007669"/>
    <property type="project" value="InterPro"/>
</dbReference>
<dbReference type="Pfam" id="PF00512">
    <property type="entry name" value="HisKA"/>
    <property type="match status" value="1"/>
</dbReference>
<dbReference type="SUPFAM" id="SSF55874">
    <property type="entry name" value="ATPase domain of HSP90 chaperone/DNA topoisomerase II/histidine kinase"/>
    <property type="match status" value="1"/>
</dbReference>
<dbReference type="InterPro" id="IPR011006">
    <property type="entry name" value="CheY-like_superfamily"/>
</dbReference>
<dbReference type="Gene3D" id="3.40.50.2300">
    <property type="match status" value="1"/>
</dbReference>
<keyword evidence="7" id="KW-1133">Transmembrane helix</keyword>
<dbReference type="InterPro" id="IPR036890">
    <property type="entry name" value="HATPase_C_sf"/>
</dbReference>
<dbReference type="InterPro" id="IPR001789">
    <property type="entry name" value="Sig_transdc_resp-reg_receiver"/>
</dbReference>
<evidence type="ECO:0000256" key="1">
    <source>
        <dbReference type="ARBA" id="ARBA00000085"/>
    </source>
</evidence>
<feature type="transmembrane region" description="Helical" evidence="7">
    <location>
        <begin position="176"/>
        <end position="196"/>
    </location>
</feature>
<dbReference type="SUPFAM" id="SSF47384">
    <property type="entry name" value="Homodimeric domain of signal transducing histidine kinase"/>
    <property type="match status" value="1"/>
</dbReference>
<dbReference type="InterPro" id="IPR004358">
    <property type="entry name" value="Sig_transdc_His_kin-like_C"/>
</dbReference>
<dbReference type="SUPFAM" id="SSF52172">
    <property type="entry name" value="CheY-like"/>
    <property type="match status" value="1"/>
</dbReference>
<dbReference type="EC" id="2.7.13.3" evidence="2"/>
<dbReference type="FunFam" id="3.30.565.10:FF:000010">
    <property type="entry name" value="Sensor histidine kinase RcsC"/>
    <property type="match status" value="1"/>
</dbReference>
<reference evidence="10 11" key="1">
    <citation type="submission" date="2020-08" db="EMBL/GenBank/DDBJ databases">
        <title>Oceanospirillum sp. nov. isolated from marine sediment.</title>
        <authorList>
            <person name="Ji X."/>
        </authorList>
    </citation>
    <scope>NUCLEOTIDE SEQUENCE [LARGE SCALE GENOMIC DNA]</scope>
    <source>
        <strain evidence="10 11">D5</strain>
    </source>
</reference>
<dbReference type="SMART" id="SM00448">
    <property type="entry name" value="REC"/>
    <property type="match status" value="1"/>
</dbReference>
<evidence type="ECO:0000256" key="2">
    <source>
        <dbReference type="ARBA" id="ARBA00012438"/>
    </source>
</evidence>
<accession>A0A839IZD0</accession>
<dbReference type="EMBL" id="JACJFM010000055">
    <property type="protein sequence ID" value="MBB1489456.1"/>
    <property type="molecule type" value="Genomic_DNA"/>
</dbReference>
<dbReference type="Gene3D" id="1.10.287.130">
    <property type="match status" value="1"/>
</dbReference>
<evidence type="ECO:0000256" key="7">
    <source>
        <dbReference type="SAM" id="Phobius"/>
    </source>
</evidence>
<evidence type="ECO:0000313" key="10">
    <source>
        <dbReference type="EMBL" id="MBB1489456.1"/>
    </source>
</evidence>
<dbReference type="InterPro" id="IPR036097">
    <property type="entry name" value="HisK_dim/P_sf"/>
</dbReference>
<dbReference type="CDD" id="cd16922">
    <property type="entry name" value="HATPase_EvgS-ArcB-TorS-like"/>
    <property type="match status" value="1"/>
</dbReference>
<feature type="transmembrane region" description="Helical" evidence="7">
    <location>
        <begin position="6"/>
        <end position="28"/>
    </location>
</feature>
<sequence length="620" mass="69444">MKDFHRLQPIILAATLFTLVILITFSLIRLEKQTDEFGLFTKDERYWSSTRVEVELHRFLNQLNLYVTSPDTENLDHLSLRMEILWSRVDIISRGSTQQLILQVDENILNTASRLQIQLQSFEDSLETLTPEKARLFEQQFRVFIPDFMHASRTIASAISDVESTFAFKVQQNYRLMAILLLIVLLISSLFTWINYRALQRSKRLAQAAEAANEAKSNFLSNMSHEIRTPLNGILGSIQLMKMEHHSSGTSALLKDIENCGNNLLTLINSILDLSRVQQHKMHFESIPFSMENCLEQTLSVINGPATEKGLQLNSAYDNSIPPLIYGDSFRIQQVMINLAGNSVKFTHEGSITIRVSLAEQNNQHDLRIRVEVSDTGIGLSEESIERLFQPFTQADDSTTRHYGGSGLGLSLCKEIITAMGGTIGATSEPGQGSVFWFELQTRAAVTEQPSSPPSGQPVKKEQQLSVPPFPASDTLYQSDSEQIYSMSKEELSVLVVEDNHINARLAETMIKRLGYACEVAENGHIALEKCSQKTYGLIFMDSQMPGMDGITCCKKLRQTSGPNQNTPVIALTANVQSADRELCLNAGMQAFIAKPVDIRQIRQALTEYLPVDEPDPGIH</sequence>
<dbReference type="AlphaFoldDB" id="A0A839IZD0"/>
<comment type="catalytic activity">
    <reaction evidence="1">
        <text>ATP + protein L-histidine = ADP + protein N-phospho-L-histidine.</text>
        <dbReference type="EC" id="2.7.13.3"/>
    </reaction>
</comment>
<dbReference type="InterPro" id="IPR005467">
    <property type="entry name" value="His_kinase_dom"/>
</dbReference>
<feature type="domain" description="Response regulatory" evidence="9">
    <location>
        <begin position="493"/>
        <end position="610"/>
    </location>
</feature>
<dbReference type="Pfam" id="PF00072">
    <property type="entry name" value="Response_reg"/>
    <property type="match status" value="1"/>
</dbReference>
<dbReference type="PANTHER" id="PTHR45339:SF5">
    <property type="entry name" value="HISTIDINE KINASE"/>
    <property type="match status" value="1"/>
</dbReference>
<keyword evidence="7" id="KW-0472">Membrane</keyword>
<evidence type="ECO:0000256" key="5">
    <source>
        <dbReference type="PROSITE-ProRule" id="PRU00169"/>
    </source>
</evidence>
<dbReference type="SMART" id="SM00387">
    <property type="entry name" value="HATPase_c"/>
    <property type="match status" value="1"/>
</dbReference>
<evidence type="ECO:0000259" key="8">
    <source>
        <dbReference type="PROSITE" id="PS50109"/>
    </source>
</evidence>
<keyword evidence="11" id="KW-1185">Reference proteome</keyword>
<dbReference type="PRINTS" id="PR00344">
    <property type="entry name" value="BCTRLSENSOR"/>
</dbReference>
<dbReference type="PROSITE" id="PS50109">
    <property type="entry name" value="HIS_KIN"/>
    <property type="match status" value="1"/>
</dbReference>
<dbReference type="Gene3D" id="3.30.565.10">
    <property type="entry name" value="Histidine kinase-like ATPase, C-terminal domain"/>
    <property type="match status" value="1"/>
</dbReference>
<dbReference type="Pfam" id="PF02518">
    <property type="entry name" value="HATPase_c"/>
    <property type="match status" value="1"/>
</dbReference>
<gene>
    <name evidence="10" type="ORF">H4O21_22870</name>
</gene>
<evidence type="ECO:0000256" key="4">
    <source>
        <dbReference type="ARBA" id="ARBA00023012"/>
    </source>
</evidence>
<dbReference type="Proteomes" id="UP000565262">
    <property type="component" value="Unassembled WGS sequence"/>
</dbReference>
<evidence type="ECO:0000256" key="3">
    <source>
        <dbReference type="ARBA" id="ARBA00022553"/>
    </source>
</evidence>
<evidence type="ECO:0000313" key="11">
    <source>
        <dbReference type="Proteomes" id="UP000565262"/>
    </source>
</evidence>
<organism evidence="10 11">
    <name type="scientific">Oceanospirillum sediminis</name>
    <dbReference type="NCBI Taxonomy" id="2760088"/>
    <lineage>
        <taxon>Bacteria</taxon>
        <taxon>Pseudomonadati</taxon>
        <taxon>Pseudomonadota</taxon>
        <taxon>Gammaproteobacteria</taxon>
        <taxon>Oceanospirillales</taxon>
        <taxon>Oceanospirillaceae</taxon>
        <taxon>Oceanospirillum</taxon>
    </lineage>
</organism>
<protein>
    <recommendedName>
        <fullName evidence="2">histidine kinase</fullName>
        <ecNumber evidence="2">2.7.13.3</ecNumber>
    </recommendedName>
</protein>
<proteinExistence type="predicted"/>
<comment type="caution">
    <text evidence="10">The sequence shown here is derived from an EMBL/GenBank/DDBJ whole genome shotgun (WGS) entry which is preliminary data.</text>
</comment>
<keyword evidence="4" id="KW-0902">Two-component regulatory system</keyword>
<dbReference type="PROSITE" id="PS50110">
    <property type="entry name" value="RESPONSE_REGULATORY"/>
    <property type="match status" value="1"/>
</dbReference>
<evidence type="ECO:0000259" key="9">
    <source>
        <dbReference type="PROSITE" id="PS50110"/>
    </source>
</evidence>
<feature type="domain" description="Histidine kinase" evidence="8">
    <location>
        <begin position="222"/>
        <end position="444"/>
    </location>
</feature>
<feature type="region of interest" description="Disordered" evidence="6">
    <location>
        <begin position="446"/>
        <end position="468"/>
    </location>
</feature>
<evidence type="ECO:0000256" key="6">
    <source>
        <dbReference type="SAM" id="MobiDB-lite"/>
    </source>
</evidence>
<keyword evidence="7" id="KW-0812">Transmembrane</keyword>
<feature type="modified residue" description="4-aspartylphosphate" evidence="5">
    <location>
        <position position="542"/>
    </location>
</feature>
<name>A0A839IZD0_9GAMM</name>
<dbReference type="InterPro" id="IPR003594">
    <property type="entry name" value="HATPase_dom"/>
</dbReference>
<dbReference type="InterPro" id="IPR003661">
    <property type="entry name" value="HisK_dim/P_dom"/>
</dbReference>
<dbReference type="CDD" id="cd17546">
    <property type="entry name" value="REC_hyHK_CKI1_RcsC-like"/>
    <property type="match status" value="1"/>
</dbReference>
<dbReference type="PANTHER" id="PTHR45339">
    <property type="entry name" value="HYBRID SIGNAL TRANSDUCTION HISTIDINE KINASE J"/>
    <property type="match status" value="1"/>
</dbReference>
<dbReference type="CDD" id="cd00082">
    <property type="entry name" value="HisKA"/>
    <property type="match status" value="1"/>
</dbReference>
<dbReference type="RefSeq" id="WP_182811723.1">
    <property type="nucleotide sequence ID" value="NZ_JACJFM010000055.1"/>
</dbReference>
<keyword evidence="3 5" id="KW-0597">Phosphoprotein</keyword>
<dbReference type="SMART" id="SM00388">
    <property type="entry name" value="HisKA"/>
    <property type="match status" value="1"/>
</dbReference>